<dbReference type="InterPro" id="IPR015421">
    <property type="entry name" value="PyrdxlP-dep_Trfase_major"/>
</dbReference>
<dbReference type="Gene3D" id="3.90.1150.10">
    <property type="entry name" value="Aspartate Aminotransferase, domain 1"/>
    <property type="match status" value="1"/>
</dbReference>
<dbReference type="Pfam" id="PF00266">
    <property type="entry name" value="Aminotran_5"/>
    <property type="match status" value="1"/>
</dbReference>
<dbReference type="GO" id="GO:0031071">
    <property type="term" value="F:cysteine desulfurase activity"/>
    <property type="evidence" value="ECO:0007669"/>
    <property type="project" value="UniProtKB-EC"/>
</dbReference>
<feature type="domain" description="Aminotransferase class V" evidence="10">
    <location>
        <begin position="3"/>
        <end position="355"/>
    </location>
</feature>
<keyword evidence="6" id="KW-0663">Pyridoxal phosphate</keyword>
<dbReference type="EMBL" id="WJQU01000001">
    <property type="protein sequence ID" value="KAJ6644870.1"/>
    <property type="molecule type" value="Genomic_DNA"/>
</dbReference>
<keyword evidence="7" id="KW-0408">Iron</keyword>
<organism evidence="11 12">
    <name type="scientific">Pseudolycoriella hygida</name>
    <dbReference type="NCBI Taxonomy" id="35572"/>
    <lineage>
        <taxon>Eukaryota</taxon>
        <taxon>Metazoa</taxon>
        <taxon>Ecdysozoa</taxon>
        <taxon>Arthropoda</taxon>
        <taxon>Hexapoda</taxon>
        <taxon>Insecta</taxon>
        <taxon>Pterygota</taxon>
        <taxon>Neoptera</taxon>
        <taxon>Endopterygota</taxon>
        <taxon>Diptera</taxon>
        <taxon>Nematocera</taxon>
        <taxon>Sciaroidea</taxon>
        <taxon>Sciaridae</taxon>
        <taxon>Pseudolycoriella</taxon>
    </lineage>
</organism>
<evidence type="ECO:0000256" key="5">
    <source>
        <dbReference type="ARBA" id="ARBA00022723"/>
    </source>
</evidence>
<evidence type="ECO:0000256" key="4">
    <source>
        <dbReference type="ARBA" id="ARBA00022679"/>
    </source>
</evidence>
<evidence type="ECO:0000256" key="6">
    <source>
        <dbReference type="ARBA" id="ARBA00022898"/>
    </source>
</evidence>
<dbReference type="InterPro" id="IPR000192">
    <property type="entry name" value="Aminotrans_V_dom"/>
</dbReference>
<sequence>MLYLDHNATTPMHPEVKKLVISLLEGAYNPSSVHKNGRCARNIVETARLQIAKSVGIDINAREYEIIFTSSGTESNNLLMANYQDGEIFISGIEHLSIFAHTNYRGNIRIINVNRDGIIDSEHLEQLLAKSNNSKKLVSIILANNESGVIQNVKELAKLSRQYGAVFHSDCVQAVGKMHVNIKDLGLDFATISSHKLGGMQGSSVLIAKHNNMIKPVMFGGGQEKNIRPGTENVVAIASFGLASQIAVEETEQRYQKTKKLQHYLEENLLKYEKIKIVSKNVQRLSNTTLLVTPWDVQTKLISFDLLGIAVSSGSACSSGKMSKSHVLSAMGFSDIESKSSIRVSFNYEQTIEDAATFIKAFEEIYFTSLG</sequence>
<dbReference type="PANTHER" id="PTHR11601:SF34">
    <property type="entry name" value="CYSTEINE DESULFURASE"/>
    <property type="match status" value="1"/>
</dbReference>
<dbReference type="PANTHER" id="PTHR11601">
    <property type="entry name" value="CYSTEINE DESULFURYLASE FAMILY MEMBER"/>
    <property type="match status" value="1"/>
</dbReference>
<gene>
    <name evidence="11" type="primary">nifS</name>
    <name evidence="11" type="ORF">Bhyg_00065</name>
</gene>
<evidence type="ECO:0000256" key="2">
    <source>
        <dbReference type="ARBA" id="ARBA00006490"/>
    </source>
</evidence>
<dbReference type="InterPro" id="IPR020578">
    <property type="entry name" value="Aminotrans_V_PyrdxlP_BS"/>
</dbReference>
<dbReference type="SUPFAM" id="SSF53383">
    <property type="entry name" value="PLP-dependent transferases"/>
    <property type="match status" value="1"/>
</dbReference>
<dbReference type="InterPro" id="IPR015422">
    <property type="entry name" value="PyrdxlP-dep_Trfase_small"/>
</dbReference>
<evidence type="ECO:0000256" key="8">
    <source>
        <dbReference type="ARBA" id="ARBA00023014"/>
    </source>
</evidence>
<name>A0A9Q0S622_9DIPT</name>
<dbReference type="GO" id="GO:0051536">
    <property type="term" value="F:iron-sulfur cluster binding"/>
    <property type="evidence" value="ECO:0007669"/>
    <property type="project" value="UniProtKB-KW"/>
</dbReference>
<dbReference type="PIRSF" id="PIRSF005572">
    <property type="entry name" value="NifS"/>
    <property type="match status" value="1"/>
</dbReference>
<dbReference type="OrthoDB" id="10250117at2759"/>
<evidence type="ECO:0000256" key="1">
    <source>
        <dbReference type="ARBA" id="ARBA00001933"/>
    </source>
</evidence>
<dbReference type="Gene3D" id="3.40.640.10">
    <property type="entry name" value="Type I PLP-dependent aspartate aminotransferase-like (Major domain)"/>
    <property type="match status" value="1"/>
</dbReference>
<dbReference type="AlphaFoldDB" id="A0A9Q0S622"/>
<dbReference type="GO" id="GO:0046872">
    <property type="term" value="F:metal ion binding"/>
    <property type="evidence" value="ECO:0007669"/>
    <property type="project" value="UniProtKB-KW"/>
</dbReference>
<keyword evidence="12" id="KW-1185">Reference proteome</keyword>
<reference evidence="11" key="1">
    <citation type="submission" date="2022-07" db="EMBL/GenBank/DDBJ databases">
        <authorList>
            <person name="Trinca V."/>
            <person name="Uliana J.V.C."/>
            <person name="Torres T.T."/>
            <person name="Ward R.J."/>
            <person name="Monesi N."/>
        </authorList>
    </citation>
    <scope>NUCLEOTIDE SEQUENCE</scope>
    <source>
        <strain evidence="11">HSMRA1968</strain>
        <tissue evidence="11">Whole embryos</tissue>
    </source>
</reference>
<evidence type="ECO:0000259" key="10">
    <source>
        <dbReference type="Pfam" id="PF00266"/>
    </source>
</evidence>
<evidence type="ECO:0000256" key="3">
    <source>
        <dbReference type="ARBA" id="ARBA00012239"/>
    </source>
</evidence>
<keyword evidence="5" id="KW-0479">Metal-binding</keyword>
<dbReference type="Proteomes" id="UP001151699">
    <property type="component" value="Chromosome A"/>
</dbReference>
<evidence type="ECO:0000256" key="7">
    <source>
        <dbReference type="ARBA" id="ARBA00023004"/>
    </source>
</evidence>
<dbReference type="PROSITE" id="PS00595">
    <property type="entry name" value="AA_TRANSFER_CLASS_5"/>
    <property type="match status" value="1"/>
</dbReference>
<proteinExistence type="inferred from homology"/>
<comment type="similarity">
    <text evidence="2">Belongs to the class-V pyridoxal-phosphate-dependent aminotransferase family. NifS/IscS subfamily.</text>
</comment>
<comment type="cofactor">
    <cofactor evidence="1 9">
        <name>pyridoxal 5'-phosphate</name>
        <dbReference type="ChEBI" id="CHEBI:597326"/>
    </cofactor>
</comment>
<protein>
    <recommendedName>
        <fullName evidence="3">cysteine desulfurase</fullName>
        <ecNumber evidence="3">2.8.1.7</ecNumber>
    </recommendedName>
</protein>
<keyword evidence="8" id="KW-0411">Iron-sulfur</keyword>
<evidence type="ECO:0000313" key="11">
    <source>
        <dbReference type="EMBL" id="KAJ6644870.1"/>
    </source>
</evidence>
<dbReference type="InterPro" id="IPR016454">
    <property type="entry name" value="Cysteine_dSase"/>
</dbReference>
<accession>A0A9Q0S622</accession>
<evidence type="ECO:0000256" key="9">
    <source>
        <dbReference type="RuleBase" id="RU004504"/>
    </source>
</evidence>
<dbReference type="InterPro" id="IPR015424">
    <property type="entry name" value="PyrdxlP-dep_Trfase"/>
</dbReference>
<keyword evidence="4" id="KW-0808">Transferase</keyword>
<comment type="caution">
    <text evidence="11">The sequence shown here is derived from an EMBL/GenBank/DDBJ whole genome shotgun (WGS) entry which is preliminary data.</text>
</comment>
<dbReference type="EC" id="2.8.1.7" evidence="3"/>
<evidence type="ECO:0000313" key="12">
    <source>
        <dbReference type="Proteomes" id="UP001151699"/>
    </source>
</evidence>